<dbReference type="OrthoDB" id="9787654at2"/>
<reference evidence="3 4" key="1">
    <citation type="journal article" date="2015" name="Antonie Van Leeuwenhoek">
        <title>Oricola cellulosilytica gen. nov., sp. nov., a cellulose-degrading bacterium of the family Phyllobacteriaceae isolated from surface seashore water, and emended descriptions of Mesorhizobium loti and Phyllobacterium myrsinacearum.</title>
        <authorList>
            <person name="Hameed A."/>
            <person name="Shahina M."/>
            <person name="Lai W.A."/>
            <person name="Lin S.Y."/>
            <person name="Young L.S."/>
            <person name="Liu Y.C."/>
            <person name="Hsu Y.H."/>
            <person name="Young C.C."/>
        </authorList>
    </citation>
    <scope>NUCLEOTIDE SEQUENCE [LARGE SCALE GENOMIC DNA]</scope>
    <source>
        <strain evidence="3 4">KCTC 52183</strain>
    </source>
</reference>
<dbReference type="InterPro" id="IPR032466">
    <property type="entry name" value="Metal_Hydrolase"/>
</dbReference>
<comment type="caution">
    <text evidence="3">The sequence shown here is derived from an EMBL/GenBank/DDBJ whole genome shotgun (WGS) entry which is preliminary data.</text>
</comment>
<dbReference type="Gene3D" id="3.20.20.140">
    <property type="entry name" value="Metal-dependent hydrolases"/>
    <property type="match status" value="1"/>
</dbReference>
<dbReference type="AlphaFoldDB" id="A0A4R0P7H0"/>
<dbReference type="RefSeq" id="WP_131570889.1">
    <property type="nucleotide sequence ID" value="NZ_JAINFK010000007.1"/>
</dbReference>
<dbReference type="PANTHER" id="PTHR43569:SF2">
    <property type="entry name" value="AMIDOHYDROLASE-RELATED DOMAIN-CONTAINING PROTEIN"/>
    <property type="match status" value="1"/>
</dbReference>
<accession>A0A4R0P7H0</accession>
<evidence type="ECO:0000313" key="4">
    <source>
        <dbReference type="Proteomes" id="UP000291301"/>
    </source>
</evidence>
<organism evidence="3 4">
    <name type="scientific">Oricola cellulosilytica</name>
    <dbReference type="NCBI Taxonomy" id="1429082"/>
    <lineage>
        <taxon>Bacteria</taxon>
        <taxon>Pseudomonadati</taxon>
        <taxon>Pseudomonadota</taxon>
        <taxon>Alphaproteobacteria</taxon>
        <taxon>Hyphomicrobiales</taxon>
        <taxon>Ahrensiaceae</taxon>
        <taxon>Oricola</taxon>
    </lineage>
</organism>
<comment type="similarity">
    <text evidence="1">Belongs to the metallo-dependent hydrolases superfamily.</text>
</comment>
<dbReference type="SUPFAM" id="SSF51556">
    <property type="entry name" value="Metallo-dependent hydrolases"/>
    <property type="match status" value="1"/>
</dbReference>
<keyword evidence="3" id="KW-0378">Hydrolase</keyword>
<dbReference type="EMBL" id="SJST01000008">
    <property type="protein sequence ID" value="TCD11874.1"/>
    <property type="molecule type" value="Genomic_DNA"/>
</dbReference>
<feature type="domain" description="Amidohydrolase-related" evidence="2">
    <location>
        <begin position="7"/>
        <end position="283"/>
    </location>
</feature>
<protein>
    <submittedName>
        <fullName evidence="3">Amidohydrolase</fullName>
    </submittedName>
</protein>
<dbReference type="Pfam" id="PF04909">
    <property type="entry name" value="Amidohydro_2"/>
    <property type="match status" value="1"/>
</dbReference>
<dbReference type="InterPro" id="IPR006680">
    <property type="entry name" value="Amidohydro-rel"/>
</dbReference>
<evidence type="ECO:0000313" key="3">
    <source>
        <dbReference type="EMBL" id="TCD11874.1"/>
    </source>
</evidence>
<keyword evidence="4" id="KW-1185">Reference proteome</keyword>
<dbReference type="GO" id="GO:0016787">
    <property type="term" value="F:hydrolase activity"/>
    <property type="evidence" value="ECO:0007669"/>
    <property type="project" value="UniProtKB-KW"/>
</dbReference>
<dbReference type="Proteomes" id="UP000291301">
    <property type="component" value="Unassembled WGS sequence"/>
</dbReference>
<evidence type="ECO:0000259" key="2">
    <source>
        <dbReference type="Pfam" id="PF04909"/>
    </source>
</evidence>
<name>A0A4R0P7H0_9HYPH</name>
<sequence>MPDFPIIDTHLHIWNTDALDYPWLEEAPKINRSFLLEDFDAATAGVDVEAMVFLQCEAHPSQAYDEAAWVASEARRDPRIRAMVPWAPVEKGKAVANELEGLGEFDILRGVRRIIQFEPDLEFCLRPDFIEGVHTVGQFGLTFDICIDYRQMANAILFARQCPDVAMVLDHIGKPNIKDGEIEPWASQMHELAKLPNVWCKLSGVATEADHESWTREDLNPFISTAVEAFGFERLMFGGDWPVSTQAIAYPQWIETIEWAIAGLSDSDARKLFRDNAKGFYRID</sequence>
<evidence type="ECO:0000256" key="1">
    <source>
        <dbReference type="ARBA" id="ARBA00038310"/>
    </source>
</evidence>
<proteinExistence type="inferred from homology"/>
<gene>
    <name evidence="3" type="ORF">E0D97_16195</name>
</gene>
<dbReference type="PANTHER" id="PTHR43569">
    <property type="entry name" value="AMIDOHYDROLASE"/>
    <property type="match status" value="1"/>
</dbReference>
<dbReference type="InterPro" id="IPR052350">
    <property type="entry name" value="Metallo-dep_Lactonases"/>
</dbReference>